<evidence type="ECO:0000256" key="2">
    <source>
        <dbReference type="RuleBase" id="RU361268"/>
    </source>
</evidence>
<organism evidence="3 4">
    <name type="scientific">Tetracentron sinense</name>
    <name type="common">Spur-leaf</name>
    <dbReference type="NCBI Taxonomy" id="13715"/>
    <lineage>
        <taxon>Eukaryota</taxon>
        <taxon>Viridiplantae</taxon>
        <taxon>Streptophyta</taxon>
        <taxon>Embryophyta</taxon>
        <taxon>Tracheophyta</taxon>
        <taxon>Spermatophyta</taxon>
        <taxon>Magnoliopsida</taxon>
        <taxon>Trochodendrales</taxon>
        <taxon>Trochodendraceae</taxon>
        <taxon>Tetracentron</taxon>
    </lineage>
</organism>
<dbReference type="InterPro" id="IPR000704">
    <property type="entry name" value="Casein_kinase_II_reg-sub"/>
</dbReference>
<dbReference type="InterPro" id="IPR016149">
    <property type="entry name" value="Casein_kin_II_reg-sub_N"/>
</dbReference>
<dbReference type="EMBL" id="JABCRI010000001">
    <property type="protein sequence ID" value="KAF8412846.1"/>
    <property type="molecule type" value="Genomic_DNA"/>
</dbReference>
<comment type="function">
    <text evidence="2">Plays a complex role in regulating the basal catalytic activity of the alpha subunit.</text>
</comment>
<dbReference type="Proteomes" id="UP000655225">
    <property type="component" value="Unassembled WGS sequence"/>
</dbReference>
<dbReference type="PANTHER" id="PTHR11740:SF0">
    <property type="entry name" value="CASEIN KINASE II SUBUNIT BETA"/>
    <property type="match status" value="1"/>
</dbReference>
<dbReference type="SUPFAM" id="SSF57798">
    <property type="entry name" value="Casein kinase II beta subunit"/>
    <property type="match status" value="1"/>
</dbReference>
<evidence type="ECO:0000313" key="3">
    <source>
        <dbReference type="EMBL" id="KAF8412846.1"/>
    </source>
</evidence>
<dbReference type="OrthoDB" id="3971593at2759"/>
<proteinExistence type="inferred from homology"/>
<name>A0A835DR21_TETSI</name>
<reference evidence="3 4" key="1">
    <citation type="submission" date="2020-04" db="EMBL/GenBank/DDBJ databases">
        <title>Plant Genome Project.</title>
        <authorList>
            <person name="Zhang R.-G."/>
        </authorList>
    </citation>
    <scope>NUCLEOTIDE SEQUENCE [LARGE SCALE GENOMIC DNA]</scope>
    <source>
        <strain evidence="3">YNK0</strain>
        <tissue evidence="3">Leaf</tissue>
    </source>
</reference>
<evidence type="ECO:0000256" key="1">
    <source>
        <dbReference type="ARBA" id="ARBA00006941"/>
    </source>
</evidence>
<sequence>MQIQVTNIGELLPRLSPAAAAEEEVHRLVICHPTSGRAPHLEVTNIDQYYHSYSIHCCQDCRRQQKSCIDFRYAIPTAVELFILKYQGKPQNPFETHPLLITISILAMLLSFLASSMEFPRLSVKTNRILRYTRDLSGVFVFVWACTGDMFTEEQNELVEWAAEMLYGLIHVRYILTSKGMSAMLDRVKCSAKCSEKGELHVLAGEGSSEYCRLGTMKTTRSGKSNDGSLEVIVRPVFQHNANYSEEEIGFDLHISEYEAMKEFYVCVSDEPVIQTNIPNRLENQLLTGEYDSPSSEWEHILTEDTW</sequence>
<comment type="caution">
    <text evidence="3">The sequence shown here is derived from an EMBL/GenBank/DDBJ whole genome shotgun (WGS) entry which is preliminary data.</text>
</comment>
<dbReference type="InterPro" id="IPR035991">
    <property type="entry name" value="Casein_kinase_II_beta-like"/>
</dbReference>
<comment type="similarity">
    <text evidence="1 2">Belongs to the casein kinase 2 subunit beta family.</text>
</comment>
<accession>A0A835DR21</accession>
<keyword evidence="4" id="KW-1185">Reference proteome</keyword>
<gene>
    <name evidence="3" type="ORF">HHK36_000818</name>
</gene>
<dbReference type="AlphaFoldDB" id="A0A835DR21"/>
<evidence type="ECO:0000313" key="4">
    <source>
        <dbReference type="Proteomes" id="UP000655225"/>
    </source>
</evidence>
<dbReference type="GO" id="GO:0019887">
    <property type="term" value="F:protein kinase regulator activity"/>
    <property type="evidence" value="ECO:0007669"/>
    <property type="project" value="InterPro"/>
</dbReference>
<protein>
    <recommendedName>
        <fullName evidence="2">Casein kinase II subunit beta</fullName>
        <shortName evidence="2">CK II beta</shortName>
    </recommendedName>
</protein>
<dbReference type="PANTHER" id="PTHR11740">
    <property type="entry name" value="CASEIN KINASE II SUBUNIT BETA"/>
    <property type="match status" value="1"/>
</dbReference>
<dbReference type="Pfam" id="PF01214">
    <property type="entry name" value="CK_II_beta"/>
    <property type="match status" value="1"/>
</dbReference>
<comment type="subunit">
    <text evidence="2">Tetramer of two alpha and two beta subunits.</text>
</comment>
<dbReference type="Gene3D" id="1.10.1820.10">
    <property type="entry name" value="protein kinase ck2 holoenzyme, chain C, domain 1"/>
    <property type="match status" value="1"/>
</dbReference>
<dbReference type="GO" id="GO:0005737">
    <property type="term" value="C:cytoplasm"/>
    <property type="evidence" value="ECO:0007669"/>
    <property type="project" value="TreeGrafter"/>
</dbReference>
<dbReference type="GO" id="GO:0005956">
    <property type="term" value="C:protein kinase CK2 complex"/>
    <property type="evidence" value="ECO:0007669"/>
    <property type="project" value="UniProtKB-UniRule"/>
</dbReference>